<evidence type="ECO:0000313" key="2">
    <source>
        <dbReference type="EMBL" id="ODP27387.1"/>
    </source>
</evidence>
<dbReference type="Gene3D" id="3.40.630.30">
    <property type="match status" value="1"/>
</dbReference>
<dbReference type="RefSeq" id="WP_069328626.1">
    <property type="nucleotide sequence ID" value="NZ_MDER01000059.1"/>
</dbReference>
<dbReference type="PROSITE" id="PS51186">
    <property type="entry name" value="GNAT"/>
    <property type="match status" value="1"/>
</dbReference>
<dbReference type="PATRIC" id="fig|1886670.3.peg.3286"/>
<evidence type="ECO:0000259" key="1">
    <source>
        <dbReference type="PROSITE" id="PS51186"/>
    </source>
</evidence>
<dbReference type="CDD" id="cd04301">
    <property type="entry name" value="NAT_SF"/>
    <property type="match status" value="1"/>
</dbReference>
<keyword evidence="3" id="KW-1185">Reference proteome</keyword>
<dbReference type="EMBL" id="MDER01000059">
    <property type="protein sequence ID" value="ODP27387.1"/>
    <property type="molecule type" value="Genomic_DNA"/>
</dbReference>
<dbReference type="SUPFAM" id="SSF55729">
    <property type="entry name" value="Acyl-CoA N-acyltransferases (Nat)"/>
    <property type="match status" value="1"/>
</dbReference>
<dbReference type="GO" id="GO:0016747">
    <property type="term" value="F:acyltransferase activity, transferring groups other than amino-acyl groups"/>
    <property type="evidence" value="ECO:0007669"/>
    <property type="project" value="InterPro"/>
</dbReference>
<gene>
    <name evidence="2" type="ORF">PTI45_03232</name>
</gene>
<evidence type="ECO:0000313" key="3">
    <source>
        <dbReference type="Proteomes" id="UP000094578"/>
    </source>
</evidence>
<organism evidence="2 3">
    <name type="scientific">Paenibacillus nuruki</name>
    <dbReference type="NCBI Taxonomy" id="1886670"/>
    <lineage>
        <taxon>Bacteria</taxon>
        <taxon>Bacillati</taxon>
        <taxon>Bacillota</taxon>
        <taxon>Bacilli</taxon>
        <taxon>Bacillales</taxon>
        <taxon>Paenibacillaceae</taxon>
        <taxon>Paenibacillus</taxon>
    </lineage>
</organism>
<name>A0A1E3L0R2_9BACL</name>
<dbReference type="AlphaFoldDB" id="A0A1E3L0R2"/>
<comment type="caution">
    <text evidence="2">The sequence shown here is derived from an EMBL/GenBank/DDBJ whole genome shotgun (WGS) entry which is preliminary data.</text>
</comment>
<sequence length="187" mass="21888">MTSLQWVTTTTWDESLWQKIQPIYEEAFPHGAKPKRILRTMLEQNHTFIHALMDQDQVIAMAITGLVGSSAEYILIIDYMAVHHDWRDQGIGMSFLEQIKQWAIQEYSLAAIVIEVEAEDTPLNQSRLLFWEKCGFIATSYVHQYIWVPEPYRAMVLPVQADFVVDDQGESLFRHIISFHEKAYRKR</sequence>
<dbReference type="Proteomes" id="UP000094578">
    <property type="component" value="Unassembled WGS sequence"/>
</dbReference>
<dbReference type="InterPro" id="IPR016181">
    <property type="entry name" value="Acyl_CoA_acyltransferase"/>
</dbReference>
<feature type="domain" description="N-acetyltransferase" evidence="1">
    <location>
        <begin position="7"/>
        <end position="160"/>
    </location>
</feature>
<dbReference type="STRING" id="1886670.PTI45_03232"/>
<accession>A0A1E3L0R2</accession>
<dbReference type="InterPro" id="IPR000182">
    <property type="entry name" value="GNAT_dom"/>
</dbReference>
<proteinExistence type="predicted"/>
<protein>
    <recommendedName>
        <fullName evidence="1">N-acetyltransferase domain-containing protein</fullName>
    </recommendedName>
</protein>
<reference evidence="2 3" key="1">
    <citation type="submission" date="2016-08" db="EMBL/GenBank/DDBJ databases">
        <title>Genome sequencing of Paenibacillus sp. TI45-13ar, isolated from Korean traditional nuruk.</title>
        <authorList>
            <person name="Kim S.-J."/>
        </authorList>
    </citation>
    <scope>NUCLEOTIDE SEQUENCE [LARGE SCALE GENOMIC DNA]</scope>
    <source>
        <strain evidence="2 3">TI45-13ar</strain>
    </source>
</reference>
<dbReference type="Pfam" id="PF00583">
    <property type="entry name" value="Acetyltransf_1"/>
    <property type="match status" value="1"/>
</dbReference>